<reference evidence="1" key="1">
    <citation type="submission" date="2019-10" db="EMBL/GenBank/DDBJ databases">
        <authorList>
            <consortium name="DOE Joint Genome Institute"/>
            <person name="Kuo A."/>
            <person name="Miyauchi S."/>
            <person name="Kiss E."/>
            <person name="Drula E."/>
            <person name="Kohler A."/>
            <person name="Sanchez-Garcia M."/>
            <person name="Andreopoulos B."/>
            <person name="Barry K.W."/>
            <person name="Bonito G."/>
            <person name="Buee M."/>
            <person name="Carver A."/>
            <person name="Chen C."/>
            <person name="Cichocki N."/>
            <person name="Clum A."/>
            <person name="Culley D."/>
            <person name="Crous P.W."/>
            <person name="Fauchery L."/>
            <person name="Girlanda M."/>
            <person name="Hayes R."/>
            <person name="Keri Z."/>
            <person name="Labutti K."/>
            <person name="Lipzen A."/>
            <person name="Lombard V."/>
            <person name="Magnuson J."/>
            <person name="Maillard F."/>
            <person name="Morin E."/>
            <person name="Murat C."/>
            <person name="Nolan M."/>
            <person name="Ohm R."/>
            <person name="Pangilinan J."/>
            <person name="Pereira M."/>
            <person name="Perotto S."/>
            <person name="Peter M."/>
            <person name="Riley R."/>
            <person name="Sitrit Y."/>
            <person name="Stielow B."/>
            <person name="Szollosi G."/>
            <person name="Zifcakova L."/>
            <person name="Stursova M."/>
            <person name="Spatafora J.W."/>
            <person name="Tedersoo L."/>
            <person name="Vaario L.-M."/>
            <person name="Yamada A."/>
            <person name="Yan M."/>
            <person name="Wang P."/>
            <person name="Xu J."/>
            <person name="Bruns T."/>
            <person name="Baldrian P."/>
            <person name="Vilgalys R."/>
            <person name="Henrissat B."/>
            <person name="Grigoriev I.V."/>
            <person name="Hibbett D."/>
            <person name="Nagy L.G."/>
            <person name="Martin F.M."/>
        </authorList>
    </citation>
    <scope>NUCLEOTIDE SEQUENCE</scope>
    <source>
        <strain evidence="1">P2</strain>
    </source>
</reference>
<gene>
    <name evidence="1" type="ORF">BDM02DRAFT_3123231</name>
</gene>
<comment type="caution">
    <text evidence="1">The sequence shown here is derived from an EMBL/GenBank/DDBJ whole genome shotgun (WGS) entry which is preliminary data.</text>
</comment>
<evidence type="ECO:0000313" key="1">
    <source>
        <dbReference type="EMBL" id="KAF9643581.1"/>
    </source>
</evidence>
<proteinExistence type="predicted"/>
<sequence length="208" mass="22278">MFAQTAVFFLALVAFVNSMPITEHHPINLGPGPVPWNPTEISLPGGERKIEPIADATWKRETPLYFGTDGDIEILKSPPATSRPPPPPHGTGGGKGPVELELDFDAGVNPVLSKRGPFSNITNFFRRLGDSFVGRGGRVKARSVVIDPEVLTELHTVINTTVGRLRTAGMDSVANGYLDEVNSLWHMAESGAIPISDLVRAVHGGALL</sequence>
<keyword evidence="2" id="KW-1185">Reference proteome</keyword>
<organism evidence="1 2">
    <name type="scientific">Thelephora ganbajun</name>
    <name type="common">Ganba fungus</name>
    <dbReference type="NCBI Taxonomy" id="370292"/>
    <lineage>
        <taxon>Eukaryota</taxon>
        <taxon>Fungi</taxon>
        <taxon>Dikarya</taxon>
        <taxon>Basidiomycota</taxon>
        <taxon>Agaricomycotina</taxon>
        <taxon>Agaricomycetes</taxon>
        <taxon>Thelephorales</taxon>
        <taxon>Thelephoraceae</taxon>
        <taxon>Thelephora</taxon>
    </lineage>
</organism>
<evidence type="ECO:0000313" key="2">
    <source>
        <dbReference type="Proteomes" id="UP000886501"/>
    </source>
</evidence>
<dbReference type="Proteomes" id="UP000886501">
    <property type="component" value="Unassembled WGS sequence"/>
</dbReference>
<reference evidence="1" key="2">
    <citation type="journal article" date="2020" name="Nat. Commun.">
        <title>Large-scale genome sequencing of mycorrhizal fungi provides insights into the early evolution of symbiotic traits.</title>
        <authorList>
            <person name="Miyauchi S."/>
            <person name="Kiss E."/>
            <person name="Kuo A."/>
            <person name="Drula E."/>
            <person name="Kohler A."/>
            <person name="Sanchez-Garcia M."/>
            <person name="Morin E."/>
            <person name="Andreopoulos B."/>
            <person name="Barry K.W."/>
            <person name="Bonito G."/>
            <person name="Buee M."/>
            <person name="Carver A."/>
            <person name="Chen C."/>
            <person name="Cichocki N."/>
            <person name="Clum A."/>
            <person name="Culley D."/>
            <person name="Crous P.W."/>
            <person name="Fauchery L."/>
            <person name="Girlanda M."/>
            <person name="Hayes R.D."/>
            <person name="Keri Z."/>
            <person name="LaButti K."/>
            <person name="Lipzen A."/>
            <person name="Lombard V."/>
            <person name="Magnuson J."/>
            <person name="Maillard F."/>
            <person name="Murat C."/>
            <person name="Nolan M."/>
            <person name="Ohm R.A."/>
            <person name="Pangilinan J."/>
            <person name="Pereira M.F."/>
            <person name="Perotto S."/>
            <person name="Peter M."/>
            <person name="Pfister S."/>
            <person name="Riley R."/>
            <person name="Sitrit Y."/>
            <person name="Stielow J.B."/>
            <person name="Szollosi G."/>
            <person name="Zifcakova L."/>
            <person name="Stursova M."/>
            <person name="Spatafora J.W."/>
            <person name="Tedersoo L."/>
            <person name="Vaario L.M."/>
            <person name="Yamada A."/>
            <person name="Yan M."/>
            <person name="Wang P."/>
            <person name="Xu J."/>
            <person name="Bruns T."/>
            <person name="Baldrian P."/>
            <person name="Vilgalys R."/>
            <person name="Dunand C."/>
            <person name="Henrissat B."/>
            <person name="Grigoriev I.V."/>
            <person name="Hibbett D."/>
            <person name="Nagy L.G."/>
            <person name="Martin F.M."/>
        </authorList>
    </citation>
    <scope>NUCLEOTIDE SEQUENCE</scope>
    <source>
        <strain evidence="1">P2</strain>
    </source>
</reference>
<name>A0ACB6Z1M9_THEGA</name>
<protein>
    <submittedName>
        <fullName evidence="1">Uncharacterized protein</fullName>
    </submittedName>
</protein>
<dbReference type="EMBL" id="MU118205">
    <property type="protein sequence ID" value="KAF9643581.1"/>
    <property type="molecule type" value="Genomic_DNA"/>
</dbReference>
<accession>A0ACB6Z1M9</accession>